<accession>A0A5J4U553</accession>
<sequence length="253" mass="30677">MSQNNFNGIQYDTEEQKKINIKKIQQVYDTSILGFKVTAEDLYNHMREYNDYITIDEMVSMFQKSLNEKIKQIELEKKKKEKEEEEIEAEVKMVEMKMKANILKIQEEKKKQGLVGNLWDDDKEEDLKKMKNKLDIDNENKNKSDIDNNNLKEKEQVIEKDKEKKVIFQKPVVRQKREIDKQIDEEEDTTDDEEVKRQLEEYRLDQIKQEKEYKEKQEKQKDDFLKNEKKKCFVQQIPLVPMHLQQPHQHIHL</sequence>
<evidence type="ECO:0000313" key="3">
    <source>
        <dbReference type="EMBL" id="KAA6365383.1"/>
    </source>
</evidence>
<feature type="coiled-coil region" evidence="1">
    <location>
        <begin position="199"/>
        <end position="227"/>
    </location>
</feature>
<keyword evidence="1" id="KW-0175">Coiled coil</keyword>
<name>A0A5J4U553_9EUKA</name>
<dbReference type="EMBL" id="SNRW01020512">
    <property type="protein sequence ID" value="KAA6365383.1"/>
    <property type="molecule type" value="Genomic_DNA"/>
</dbReference>
<reference evidence="3 4" key="1">
    <citation type="submission" date="2019-03" db="EMBL/GenBank/DDBJ databases">
        <title>Single cell metagenomics reveals metabolic interactions within the superorganism composed of flagellate Streblomastix strix and complex community of Bacteroidetes bacteria on its surface.</title>
        <authorList>
            <person name="Treitli S.C."/>
            <person name="Kolisko M."/>
            <person name="Husnik F."/>
            <person name="Keeling P."/>
            <person name="Hampl V."/>
        </authorList>
    </citation>
    <scope>NUCLEOTIDE SEQUENCE [LARGE SCALE GENOMIC DNA]</scope>
    <source>
        <strain evidence="3">ST1C</strain>
    </source>
</reference>
<evidence type="ECO:0000256" key="1">
    <source>
        <dbReference type="SAM" id="Coils"/>
    </source>
</evidence>
<evidence type="ECO:0000313" key="4">
    <source>
        <dbReference type="Proteomes" id="UP000324800"/>
    </source>
</evidence>
<organism evidence="3 4">
    <name type="scientific">Streblomastix strix</name>
    <dbReference type="NCBI Taxonomy" id="222440"/>
    <lineage>
        <taxon>Eukaryota</taxon>
        <taxon>Metamonada</taxon>
        <taxon>Preaxostyla</taxon>
        <taxon>Oxymonadida</taxon>
        <taxon>Streblomastigidae</taxon>
        <taxon>Streblomastix</taxon>
    </lineage>
</organism>
<comment type="caution">
    <text evidence="3">The sequence shown here is derived from an EMBL/GenBank/DDBJ whole genome shotgun (WGS) entry which is preliminary data.</text>
</comment>
<protein>
    <submittedName>
        <fullName evidence="3">Uncharacterized protein</fullName>
    </submittedName>
</protein>
<gene>
    <name evidence="3" type="ORF">EZS28_039090</name>
</gene>
<proteinExistence type="predicted"/>
<evidence type="ECO:0000256" key="2">
    <source>
        <dbReference type="SAM" id="MobiDB-lite"/>
    </source>
</evidence>
<feature type="region of interest" description="Disordered" evidence="2">
    <location>
        <begin position="178"/>
        <end position="198"/>
    </location>
</feature>
<feature type="coiled-coil region" evidence="1">
    <location>
        <begin position="63"/>
        <end position="99"/>
    </location>
</feature>
<dbReference type="AlphaFoldDB" id="A0A5J4U553"/>
<feature type="compositionally biased region" description="Acidic residues" evidence="2">
    <location>
        <begin position="183"/>
        <end position="193"/>
    </location>
</feature>
<dbReference type="Proteomes" id="UP000324800">
    <property type="component" value="Unassembled WGS sequence"/>
</dbReference>